<evidence type="ECO:0000313" key="5">
    <source>
        <dbReference type="EMBL" id="GGA43454.1"/>
    </source>
</evidence>
<keyword evidence="6" id="KW-1185">Reference proteome</keyword>
<dbReference type="EMBL" id="BMJA01000003">
    <property type="protein sequence ID" value="GGA43454.1"/>
    <property type="molecule type" value="Genomic_DNA"/>
</dbReference>
<sequence length="224" mass="25007">MADLFMKLQREYRSVFEAFAINEERVLALAGLFQASALAHQLANEGRCDDLALDASLASVFRIDAPSVVGVYGNVSGIRLGLRTLIGQLDENSRDMAITRMVVTIMRLERSLAHHKDLLDDLQQGIVSTKRQVDHFGLNSPQVFSRLAELYAGTLSTLRPRVMVTGNPQWLQQPALVERVRASLLAAVRSAVLWRQIGGRQWQMLLHRRQCTMLARGLLTGTTL</sequence>
<protein>
    <recommendedName>
        <fullName evidence="4">High frequency lysogenization protein HflD homolog</fullName>
    </recommendedName>
</protein>
<evidence type="ECO:0000256" key="4">
    <source>
        <dbReference type="HAMAP-Rule" id="MF_00695"/>
    </source>
</evidence>
<dbReference type="PANTHER" id="PTHR38100">
    <property type="entry name" value="HIGH FREQUENCY LYSOGENIZATION PROTEIN HFLD"/>
    <property type="match status" value="1"/>
</dbReference>
<dbReference type="InterPro" id="IPR007451">
    <property type="entry name" value="HflD"/>
</dbReference>
<dbReference type="InterPro" id="IPR035932">
    <property type="entry name" value="HflD-like_sf"/>
</dbReference>
<proteinExistence type="inferred from homology"/>
<comment type="similarity">
    <text evidence="4">Belongs to the HflD family.</text>
</comment>
<dbReference type="PANTHER" id="PTHR38100:SF1">
    <property type="entry name" value="HIGH FREQUENCY LYSOGENIZATION PROTEIN HFLD"/>
    <property type="match status" value="1"/>
</dbReference>
<name>A0ABQ1GGQ2_9GAMM</name>
<keyword evidence="1 4" id="KW-1003">Cell membrane</keyword>
<evidence type="ECO:0000313" key="6">
    <source>
        <dbReference type="Proteomes" id="UP000620046"/>
    </source>
</evidence>
<reference evidence="6" key="1">
    <citation type="journal article" date="2019" name="Int. J. Syst. Evol. Microbiol.">
        <title>The Global Catalogue of Microorganisms (GCM) 10K type strain sequencing project: providing services to taxonomists for standard genome sequencing and annotation.</title>
        <authorList>
            <consortium name="The Broad Institute Genomics Platform"/>
            <consortium name="The Broad Institute Genome Sequencing Center for Infectious Disease"/>
            <person name="Wu L."/>
            <person name="Ma J."/>
        </authorList>
    </citation>
    <scope>NUCLEOTIDE SEQUENCE [LARGE SCALE GENOMIC DNA]</scope>
    <source>
        <strain evidence="6">CGMCC 1.15439</strain>
    </source>
</reference>
<gene>
    <name evidence="4 5" type="primary">hflD</name>
    <name evidence="5" type="ORF">GCM10010981_35740</name>
</gene>
<keyword evidence="2 4" id="KW-0963">Cytoplasm</keyword>
<dbReference type="Proteomes" id="UP000620046">
    <property type="component" value="Unassembled WGS sequence"/>
</dbReference>
<dbReference type="HAMAP" id="MF_00695">
    <property type="entry name" value="HflD_protein"/>
    <property type="match status" value="1"/>
</dbReference>
<comment type="subcellular location">
    <subcellularLocation>
        <location evidence="4">Cytoplasm</location>
    </subcellularLocation>
    <subcellularLocation>
        <location evidence="4">Cell membrane</location>
        <topology evidence="4">Peripheral membrane protein</topology>
        <orientation evidence="4">Cytoplasmic side</orientation>
    </subcellularLocation>
</comment>
<accession>A0ABQ1GGQ2</accession>
<dbReference type="SUPFAM" id="SSF101322">
    <property type="entry name" value="YcfC-like"/>
    <property type="match status" value="1"/>
</dbReference>
<dbReference type="Pfam" id="PF04356">
    <property type="entry name" value="DUF489"/>
    <property type="match status" value="1"/>
</dbReference>
<keyword evidence="3 4" id="KW-0472">Membrane</keyword>
<comment type="caution">
    <text evidence="5">The sequence shown here is derived from an EMBL/GenBank/DDBJ whole genome shotgun (WGS) entry which is preliminary data.</text>
</comment>
<organism evidence="5 6">
    <name type="scientific">Dyella nitratireducens</name>
    <dbReference type="NCBI Taxonomy" id="1849580"/>
    <lineage>
        <taxon>Bacteria</taxon>
        <taxon>Pseudomonadati</taxon>
        <taxon>Pseudomonadota</taxon>
        <taxon>Gammaproteobacteria</taxon>
        <taxon>Lysobacterales</taxon>
        <taxon>Rhodanobacteraceae</taxon>
        <taxon>Dyella</taxon>
    </lineage>
</organism>
<evidence type="ECO:0000256" key="3">
    <source>
        <dbReference type="ARBA" id="ARBA00023136"/>
    </source>
</evidence>
<evidence type="ECO:0000256" key="2">
    <source>
        <dbReference type="ARBA" id="ARBA00022490"/>
    </source>
</evidence>
<evidence type="ECO:0000256" key="1">
    <source>
        <dbReference type="ARBA" id="ARBA00022475"/>
    </source>
</evidence>
<dbReference type="Gene3D" id="1.10.3890.10">
    <property type="entry name" value="HflD-like"/>
    <property type="match status" value="1"/>
</dbReference>
<dbReference type="NCBIfam" id="NF001246">
    <property type="entry name" value="PRK00218.1-2"/>
    <property type="match status" value="1"/>
</dbReference>